<dbReference type="Gene3D" id="2.40.10.480">
    <property type="match status" value="2"/>
</dbReference>
<dbReference type="Gene3D" id="2.40.128.630">
    <property type="match status" value="1"/>
</dbReference>
<name>A0A345E9R6_9EURY</name>
<sequence length="457" mass="48285">MPSRRAVLAALTALAGCTDGSQSPESTGSSTRTPTGTDASDATEAPTRTPTSDSVPVRWRHETPHSALDVVSLAPGADGPAVYVGSDGGGEGADGHALHAVGLTDGTEQWRVSLPTPVVTEPLYAEGESGPRVYVATRRSSDAAELYALDPSRGTRVWGFDAPERRRVYPLGATGETVFVGTRDDDVARNGETVHALAAGDGHERWRVESGDALPTGHAVRRDTLLVRTPARVRALDVETGAERWRVDSPTVMYGPALDSRGERLFVGYDGVVRALDLADGSERWRREVDFSISAVTTPRAAASTTVFVADRAGRLLALSPLDGGTRWTLSVGGDDFRPHVVRTSEHLFVGGPGVYALDPVSGERAWSFTPQSVDVRVHASTTAFAAVDRDRLHAFDPADGTERWRFAPDSMLAGVATAGDLAFVGAGGTVYALDGSAVSEANGTSARERDERSDPS</sequence>
<dbReference type="InterPro" id="IPR018391">
    <property type="entry name" value="PQQ_b-propeller_rpt"/>
</dbReference>
<feature type="compositionally biased region" description="Low complexity" evidence="1">
    <location>
        <begin position="23"/>
        <end position="37"/>
    </location>
</feature>
<organism evidence="3 4">
    <name type="scientific">Haloplanus rubicundus</name>
    <dbReference type="NCBI Taxonomy" id="1547898"/>
    <lineage>
        <taxon>Archaea</taxon>
        <taxon>Methanobacteriati</taxon>
        <taxon>Methanobacteriota</taxon>
        <taxon>Stenosarchaea group</taxon>
        <taxon>Halobacteria</taxon>
        <taxon>Halobacteriales</taxon>
        <taxon>Haloferacaceae</taxon>
        <taxon>Haloplanus</taxon>
    </lineage>
</organism>
<reference evidence="3 4" key="1">
    <citation type="submission" date="2018-07" db="EMBL/GenBank/DDBJ databases">
        <title>Genome sequences of Haloplanus sp. CBA1112.</title>
        <authorList>
            <person name="Kim Y.B."/>
            <person name="Roh S.W."/>
        </authorList>
    </citation>
    <scope>NUCLEOTIDE SEQUENCE [LARGE SCALE GENOMIC DNA]</scope>
    <source>
        <strain evidence="3 4">CBA1112</strain>
    </source>
</reference>
<dbReference type="GeneID" id="37285940"/>
<dbReference type="AlphaFoldDB" id="A0A345E9R6"/>
<feature type="domain" description="Pyrrolo-quinoline quinone repeat" evidence="2">
    <location>
        <begin position="355"/>
        <end position="436"/>
    </location>
</feature>
<dbReference type="Gene3D" id="2.130.10.10">
    <property type="entry name" value="YVTN repeat-like/Quinoprotein amine dehydrogenase"/>
    <property type="match status" value="1"/>
</dbReference>
<proteinExistence type="predicted"/>
<accession>A0A345E9R6</accession>
<dbReference type="Proteomes" id="UP000252985">
    <property type="component" value="Chromosome"/>
</dbReference>
<dbReference type="SMART" id="SM00564">
    <property type="entry name" value="PQQ"/>
    <property type="match status" value="8"/>
</dbReference>
<feature type="domain" description="Pyrrolo-quinoline quinone repeat" evidence="2">
    <location>
        <begin position="76"/>
        <end position="182"/>
    </location>
</feature>
<dbReference type="Pfam" id="PF13360">
    <property type="entry name" value="PQQ_2"/>
    <property type="match status" value="3"/>
</dbReference>
<dbReference type="InterPro" id="IPR011047">
    <property type="entry name" value="Quinoprotein_ADH-like_sf"/>
</dbReference>
<evidence type="ECO:0000259" key="2">
    <source>
        <dbReference type="Pfam" id="PF13360"/>
    </source>
</evidence>
<gene>
    <name evidence="3" type="ORF">DU484_03140</name>
</gene>
<dbReference type="SUPFAM" id="SSF50998">
    <property type="entry name" value="Quinoprotein alcohol dehydrogenase-like"/>
    <property type="match status" value="2"/>
</dbReference>
<dbReference type="PROSITE" id="PS51257">
    <property type="entry name" value="PROKAR_LIPOPROTEIN"/>
    <property type="match status" value="1"/>
</dbReference>
<dbReference type="InterPro" id="IPR002372">
    <property type="entry name" value="PQQ_rpt_dom"/>
</dbReference>
<evidence type="ECO:0000313" key="3">
    <source>
        <dbReference type="EMBL" id="AXG08938.1"/>
    </source>
</evidence>
<evidence type="ECO:0000313" key="4">
    <source>
        <dbReference type="Proteomes" id="UP000252985"/>
    </source>
</evidence>
<dbReference type="PANTHER" id="PTHR34512">
    <property type="entry name" value="CELL SURFACE PROTEIN"/>
    <property type="match status" value="1"/>
</dbReference>
<feature type="domain" description="Pyrrolo-quinoline quinone repeat" evidence="2">
    <location>
        <begin position="192"/>
        <end position="334"/>
    </location>
</feature>
<dbReference type="InterPro" id="IPR015943">
    <property type="entry name" value="WD40/YVTN_repeat-like_dom_sf"/>
</dbReference>
<evidence type="ECO:0000256" key="1">
    <source>
        <dbReference type="SAM" id="MobiDB-lite"/>
    </source>
</evidence>
<dbReference type="EMBL" id="CP031148">
    <property type="protein sequence ID" value="AXG08938.1"/>
    <property type="molecule type" value="Genomic_DNA"/>
</dbReference>
<dbReference type="PANTHER" id="PTHR34512:SF30">
    <property type="entry name" value="OUTER MEMBRANE PROTEIN ASSEMBLY FACTOR BAMB"/>
    <property type="match status" value="1"/>
</dbReference>
<dbReference type="RefSeq" id="WP_114605088.1">
    <property type="nucleotide sequence ID" value="NZ_CP031148.1"/>
</dbReference>
<dbReference type="KEGG" id="haq:DU484_03140"/>
<feature type="region of interest" description="Disordered" evidence="1">
    <location>
        <begin position="15"/>
        <end position="59"/>
    </location>
</feature>
<protein>
    <recommendedName>
        <fullName evidence="2">Pyrrolo-quinoline quinone repeat domain-containing protein</fullName>
    </recommendedName>
</protein>